<dbReference type="GO" id="GO:0005634">
    <property type="term" value="C:nucleus"/>
    <property type="evidence" value="ECO:0007669"/>
    <property type="project" value="TreeGrafter"/>
</dbReference>
<feature type="domain" description="Topo IA-type catalytic" evidence="5">
    <location>
        <begin position="1"/>
        <end position="259"/>
    </location>
</feature>
<dbReference type="SUPFAM" id="SSF56712">
    <property type="entry name" value="Prokaryotic type I DNA topoisomerase"/>
    <property type="match status" value="1"/>
</dbReference>
<dbReference type="Proteomes" id="UP000015105">
    <property type="component" value="Chromosome 4D"/>
</dbReference>
<accession>A0A453IUQ6</accession>
<evidence type="ECO:0000313" key="7">
    <source>
        <dbReference type="Proteomes" id="UP000015105"/>
    </source>
</evidence>
<reference evidence="6" key="4">
    <citation type="submission" date="2019-03" db="UniProtKB">
        <authorList>
            <consortium name="EnsemblPlants"/>
        </authorList>
    </citation>
    <scope>IDENTIFICATION</scope>
</reference>
<protein>
    <recommendedName>
        <fullName evidence="4">DNA topoisomerase</fullName>
        <ecNumber evidence="4">5.6.2.1</ecNumber>
    </recommendedName>
</protein>
<reference evidence="7" key="2">
    <citation type="journal article" date="2017" name="Nat. Plants">
        <title>The Aegilops tauschii genome reveals multiple impacts of transposons.</title>
        <authorList>
            <person name="Zhao G."/>
            <person name="Zou C."/>
            <person name="Li K."/>
            <person name="Wang K."/>
            <person name="Li T."/>
            <person name="Gao L."/>
            <person name="Zhang X."/>
            <person name="Wang H."/>
            <person name="Yang Z."/>
            <person name="Liu X."/>
            <person name="Jiang W."/>
            <person name="Mao L."/>
            <person name="Kong X."/>
            <person name="Jiao Y."/>
            <person name="Jia J."/>
        </authorList>
    </citation>
    <scope>NUCLEOTIDE SEQUENCE [LARGE SCALE GENOMIC DNA]</scope>
    <source>
        <strain evidence="7">cv. AL8/78</strain>
    </source>
</reference>
<dbReference type="FunFam" id="2.70.20.10:FF:000004">
    <property type="entry name" value="DNA topoisomerase"/>
    <property type="match status" value="1"/>
</dbReference>
<comment type="similarity">
    <text evidence="4">Belongs to the type IA topoisomerase family.</text>
</comment>
<dbReference type="EC" id="5.6.2.1" evidence="4"/>
<comment type="catalytic activity">
    <reaction evidence="4">
        <text>ATP-independent breakage of single-stranded DNA, followed by passage and rejoining.</text>
        <dbReference type="EC" id="5.6.2.1"/>
    </reaction>
</comment>
<dbReference type="GO" id="GO:0006281">
    <property type="term" value="P:DNA repair"/>
    <property type="evidence" value="ECO:0007669"/>
    <property type="project" value="TreeGrafter"/>
</dbReference>
<keyword evidence="1 4" id="KW-0799">Topoisomerase</keyword>
<dbReference type="InterPro" id="IPR013824">
    <property type="entry name" value="Topo_IA_cen_sub1"/>
</dbReference>
<dbReference type="InterPro" id="IPR023405">
    <property type="entry name" value="Topo_IA_core_domain"/>
</dbReference>
<evidence type="ECO:0000256" key="4">
    <source>
        <dbReference type="RuleBase" id="RU362092"/>
    </source>
</evidence>
<dbReference type="PANTHER" id="PTHR11390">
    <property type="entry name" value="PROKARYOTIC DNA TOPOISOMERASE"/>
    <property type="match status" value="1"/>
</dbReference>
<evidence type="ECO:0000313" key="6">
    <source>
        <dbReference type="EnsemblPlants" id="AET4Gv20683400.27"/>
    </source>
</evidence>
<dbReference type="Gene3D" id="1.10.460.10">
    <property type="entry name" value="Topoisomerase I, domain 2"/>
    <property type="match status" value="1"/>
</dbReference>
<evidence type="ECO:0000256" key="2">
    <source>
        <dbReference type="ARBA" id="ARBA00023125"/>
    </source>
</evidence>
<evidence type="ECO:0000256" key="3">
    <source>
        <dbReference type="ARBA" id="ARBA00023235"/>
    </source>
</evidence>
<name>A0A453IUQ6_AEGTS</name>
<dbReference type="AlphaFoldDB" id="A0A453IUQ6"/>
<evidence type="ECO:0000259" key="5">
    <source>
        <dbReference type="PROSITE" id="PS52039"/>
    </source>
</evidence>
<keyword evidence="3 4" id="KW-0413">Isomerase</keyword>
<reference evidence="6" key="3">
    <citation type="journal article" date="2017" name="Nature">
        <title>Genome sequence of the progenitor of the wheat D genome Aegilops tauschii.</title>
        <authorList>
            <person name="Luo M.C."/>
            <person name="Gu Y.Q."/>
            <person name="Puiu D."/>
            <person name="Wang H."/>
            <person name="Twardziok S.O."/>
            <person name="Deal K.R."/>
            <person name="Huo N."/>
            <person name="Zhu T."/>
            <person name="Wang L."/>
            <person name="Wang Y."/>
            <person name="McGuire P.E."/>
            <person name="Liu S."/>
            <person name="Long H."/>
            <person name="Ramasamy R.K."/>
            <person name="Rodriguez J.C."/>
            <person name="Van S.L."/>
            <person name="Yuan L."/>
            <person name="Wang Z."/>
            <person name="Xia Z."/>
            <person name="Xiao L."/>
            <person name="Anderson O.D."/>
            <person name="Ouyang S."/>
            <person name="Liang Y."/>
            <person name="Zimin A.V."/>
            <person name="Pertea G."/>
            <person name="Qi P."/>
            <person name="Bennetzen J.L."/>
            <person name="Dai X."/>
            <person name="Dawson M.W."/>
            <person name="Muller H.G."/>
            <person name="Kugler K."/>
            <person name="Rivarola-Duarte L."/>
            <person name="Spannagl M."/>
            <person name="Mayer K.F.X."/>
            <person name="Lu F.H."/>
            <person name="Bevan M.W."/>
            <person name="Leroy P."/>
            <person name="Li P."/>
            <person name="You F.M."/>
            <person name="Sun Q."/>
            <person name="Liu Z."/>
            <person name="Lyons E."/>
            <person name="Wicker T."/>
            <person name="Salzberg S.L."/>
            <person name="Devos K.M."/>
            <person name="Dvorak J."/>
        </authorList>
    </citation>
    <scope>NUCLEOTIDE SEQUENCE [LARGE SCALE GENOMIC DNA]</scope>
    <source>
        <strain evidence="6">cv. AL8/78</strain>
    </source>
</reference>
<dbReference type="GO" id="GO:0003677">
    <property type="term" value="F:DNA binding"/>
    <property type="evidence" value="ECO:0007669"/>
    <property type="project" value="UniProtKB-KW"/>
</dbReference>
<dbReference type="GO" id="GO:0003917">
    <property type="term" value="F:DNA topoisomerase type I (single strand cut, ATP-independent) activity"/>
    <property type="evidence" value="ECO:0007669"/>
    <property type="project" value="UniProtKB-EC"/>
</dbReference>
<dbReference type="PANTHER" id="PTHR11390:SF21">
    <property type="entry name" value="DNA TOPOISOMERASE 3-ALPHA"/>
    <property type="match status" value="1"/>
</dbReference>
<dbReference type="InterPro" id="IPR003602">
    <property type="entry name" value="Topo_IA_DNA-bd_dom"/>
</dbReference>
<comment type="function">
    <text evidence="4">Introduces a single-strand break via transesterification at a target site in duplex DNA. Releases the supercoiling and torsional tension of DNA introduced during the DNA replication and transcription by transiently cleaving and rejoining one strand of the DNA duplex. The scissile phosphodiester is attacked by the catalytic tyrosine of the enzyme, resulting in the formation of a DNA-(5'-phosphotyrosyl)-enzyme intermediate and the expulsion of a 3'-OH DNA strand.</text>
</comment>
<dbReference type="Gramene" id="AET4Gv20683400.27">
    <property type="protein sequence ID" value="AET4Gv20683400.27"/>
    <property type="gene ID" value="AET4Gv20683400"/>
</dbReference>
<sequence>MVVMMTRHILLFIQQSFRLVKTTGLQITRYIALPNRREISISLTSDYSNFSNLLFLCSANLIMFSMSVSAVQKVYELVVRHFLACCSQPAVGAETTVEVDIAGEQFNASGRVVLAKNYLDVYRYDSWGGSLLPTYTIGQQFVPTSLTLDSGVTRPPPLLAEADLLSCMDKAGIGTDATMHEHIKKLLDRCYATKDANSRFSPTNLGEALVMGYDEMGYELWKPYLRAMMEADMKSVSVGTKSKAQVLEGCLQQMKACFLDARANKVKLLDAMGTFFARSNRPINETQNTIEVVRPCGACNDSEMLLKRRPVNCLPVLLFISSGNWDVSCLSFAFLVPEWWFYGWLSGLSSV</sequence>
<dbReference type="GO" id="GO:0006265">
    <property type="term" value="P:DNA topological change"/>
    <property type="evidence" value="ECO:0007669"/>
    <property type="project" value="InterPro"/>
</dbReference>
<dbReference type="EnsemblPlants" id="AET4Gv20683400.27">
    <property type="protein sequence ID" value="AET4Gv20683400.27"/>
    <property type="gene ID" value="AET4Gv20683400"/>
</dbReference>
<proteinExistence type="inferred from homology"/>
<dbReference type="PROSITE" id="PS52039">
    <property type="entry name" value="TOPO_IA_2"/>
    <property type="match status" value="1"/>
</dbReference>
<reference evidence="6" key="5">
    <citation type="journal article" date="2021" name="G3 (Bethesda)">
        <title>Aegilops tauschii genome assembly Aet v5.0 features greater sequence contiguity and improved annotation.</title>
        <authorList>
            <person name="Wang L."/>
            <person name="Zhu T."/>
            <person name="Rodriguez J.C."/>
            <person name="Deal K.R."/>
            <person name="Dubcovsky J."/>
            <person name="McGuire P.E."/>
            <person name="Lux T."/>
            <person name="Spannagl M."/>
            <person name="Mayer K.F.X."/>
            <person name="Baldrich P."/>
            <person name="Meyers B.C."/>
            <person name="Huo N."/>
            <person name="Gu Y.Q."/>
            <person name="Zhou H."/>
            <person name="Devos K.M."/>
            <person name="Bennetzen J.L."/>
            <person name="Unver T."/>
            <person name="Budak H."/>
            <person name="Gulick P.J."/>
            <person name="Galiba G."/>
            <person name="Kalapos B."/>
            <person name="Nelson D.R."/>
            <person name="Li P."/>
            <person name="You F.M."/>
            <person name="Luo M.C."/>
            <person name="Dvorak J."/>
        </authorList>
    </citation>
    <scope>NUCLEOTIDE SEQUENCE [LARGE SCALE GENOMIC DNA]</scope>
    <source>
        <strain evidence="6">cv. AL8/78</strain>
    </source>
</reference>
<dbReference type="InterPro" id="IPR000380">
    <property type="entry name" value="Topo_IA"/>
</dbReference>
<reference evidence="7" key="1">
    <citation type="journal article" date="2014" name="Science">
        <title>Ancient hybridizations among the ancestral genomes of bread wheat.</title>
        <authorList>
            <consortium name="International Wheat Genome Sequencing Consortium,"/>
            <person name="Marcussen T."/>
            <person name="Sandve S.R."/>
            <person name="Heier L."/>
            <person name="Spannagl M."/>
            <person name="Pfeifer M."/>
            <person name="Jakobsen K.S."/>
            <person name="Wulff B.B."/>
            <person name="Steuernagel B."/>
            <person name="Mayer K.F."/>
            <person name="Olsen O.A."/>
        </authorList>
    </citation>
    <scope>NUCLEOTIDE SEQUENCE [LARGE SCALE GENOMIC DNA]</scope>
    <source>
        <strain evidence="7">cv. AL8/78</strain>
    </source>
</reference>
<keyword evidence="2 4" id="KW-0238">DNA-binding</keyword>
<evidence type="ECO:0000256" key="1">
    <source>
        <dbReference type="ARBA" id="ARBA00023029"/>
    </source>
</evidence>
<dbReference type="InterPro" id="IPR013497">
    <property type="entry name" value="Topo_IA_cen"/>
</dbReference>
<dbReference type="GO" id="GO:0006310">
    <property type="term" value="P:DNA recombination"/>
    <property type="evidence" value="ECO:0007669"/>
    <property type="project" value="TreeGrafter"/>
</dbReference>
<dbReference type="GO" id="GO:0031422">
    <property type="term" value="C:RecQ family helicase-topoisomerase III complex"/>
    <property type="evidence" value="ECO:0007669"/>
    <property type="project" value="TreeGrafter"/>
</dbReference>
<keyword evidence="7" id="KW-1185">Reference proteome</keyword>
<dbReference type="SMART" id="SM00437">
    <property type="entry name" value="TOP1Ac"/>
    <property type="match status" value="1"/>
</dbReference>
<organism evidence="6 7">
    <name type="scientific">Aegilops tauschii subsp. strangulata</name>
    <name type="common">Goatgrass</name>
    <dbReference type="NCBI Taxonomy" id="200361"/>
    <lineage>
        <taxon>Eukaryota</taxon>
        <taxon>Viridiplantae</taxon>
        <taxon>Streptophyta</taxon>
        <taxon>Embryophyta</taxon>
        <taxon>Tracheophyta</taxon>
        <taxon>Spermatophyta</taxon>
        <taxon>Magnoliopsida</taxon>
        <taxon>Liliopsida</taxon>
        <taxon>Poales</taxon>
        <taxon>Poaceae</taxon>
        <taxon>BOP clade</taxon>
        <taxon>Pooideae</taxon>
        <taxon>Triticodae</taxon>
        <taxon>Triticeae</taxon>
        <taxon>Triticinae</taxon>
        <taxon>Aegilops</taxon>
    </lineage>
</organism>
<dbReference type="Pfam" id="PF01131">
    <property type="entry name" value="Topoisom_bac"/>
    <property type="match status" value="1"/>
</dbReference>
<dbReference type="FunFam" id="1.10.460.10:FF:000006">
    <property type="entry name" value="DNA topoisomerase"/>
    <property type="match status" value="1"/>
</dbReference>